<evidence type="ECO:0000256" key="3">
    <source>
        <dbReference type="ARBA" id="ARBA00023015"/>
    </source>
</evidence>
<organism evidence="6 7">
    <name type="scientific">Candidatus Gallitreponema excrementavium</name>
    <dbReference type="NCBI Taxonomy" id="2840840"/>
    <lineage>
        <taxon>Bacteria</taxon>
        <taxon>Pseudomonadati</taxon>
        <taxon>Spirochaetota</taxon>
        <taxon>Spirochaetia</taxon>
        <taxon>Spirochaetales</taxon>
        <taxon>Candidatus Gallitreponema</taxon>
    </lineage>
</organism>
<dbReference type="InterPro" id="IPR003593">
    <property type="entry name" value="AAA+_ATPase"/>
</dbReference>
<dbReference type="GO" id="GO:0005524">
    <property type="term" value="F:ATP binding"/>
    <property type="evidence" value="ECO:0007669"/>
    <property type="project" value="UniProtKB-KW"/>
</dbReference>
<keyword evidence="1" id="KW-0547">Nucleotide-binding</keyword>
<evidence type="ECO:0000256" key="2">
    <source>
        <dbReference type="ARBA" id="ARBA00022840"/>
    </source>
</evidence>
<sequence length="365" mass="42236">MLRVIFINSNPERNFLVKRLFPQNWKVRYTAGVSDSIGWLRKEDFDCVLCDFYREEKSNTFFFEILNNTNIPVFIWPTKKISQNEFKILKTELRNCYFFNNSDTFETVKTEIISHTFENEKKHCFFDNLISISPAMEELKKRIVKYAGNDFPVLIYGESGTGKELVARAVHNLSSRGDNIFTAVNMSSIPEQLAESEFFGVIKGAYTDACQRKGLFCSSTGGSIFLDEIETTPIYLQAKLLRAIETKQVTPLGQDTPVNFDTRIICASNINLRELISKKAFRSDFYYRICVLTLEIPPLRERKEDIVPILEYFTKDVETYISKNALDKILNYHWPGNVRELKNCIERAVAISNNNVIHPEDIIFV</sequence>
<accession>A0A9D9HQT5</accession>
<dbReference type="AlphaFoldDB" id="A0A9D9HQT5"/>
<keyword evidence="3" id="KW-0805">Transcription regulation</keyword>
<dbReference type="GO" id="GO:0006355">
    <property type="term" value="P:regulation of DNA-templated transcription"/>
    <property type="evidence" value="ECO:0007669"/>
    <property type="project" value="InterPro"/>
</dbReference>
<dbReference type="SUPFAM" id="SSF52540">
    <property type="entry name" value="P-loop containing nucleoside triphosphate hydrolases"/>
    <property type="match status" value="1"/>
</dbReference>
<dbReference type="Gene3D" id="3.40.50.300">
    <property type="entry name" value="P-loop containing nucleotide triphosphate hydrolases"/>
    <property type="match status" value="1"/>
</dbReference>
<comment type="caution">
    <text evidence="6">The sequence shown here is derived from an EMBL/GenBank/DDBJ whole genome shotgun (WGS) entry which is preliminary data.</text>
</comment>
<protein>
    <submittedName>
        <fullName evidence="6">Sigma-54-dependent Fis family transcriptional regulator</fullName>
    </submittedName>
</protein>
<dbReference type="PROSITE" id="PS00688">
    <property type="entry name" value="SIGMA54_INTERACT_3"/>
    <property type="match status" value="1"/>
</dbReference>
<proteinExistence type="predicted"/>
<gene>
    <name evidence="6" type="ORF">IAA81_07940</name>
</gene>
<evidence type="ECO:0000256" key="1">
    <source>
        <dbReference type="ARBA" id="ARBA00022741"/>
    </source>
</evidence>
<feature type="domain" description="Sigma-54 factor interaction" evidence="5">
    <location>
        <begin position="129"/>
        <end position="350"/>
    </location>
</feature>
<reference evidence="6" key="2">
    <citation type="journal article" date="2021" name="PeerJ">
        <title>Extensive microbial diversity within the chicken gut microbiome revealed by metagenomics and culture.</title>
        <authorList>
            <person name="Gilroy R."/>
            <person name="Ravi A."/>
            <person name="Getino M."/>
            <person name="Pursley I."/>
            <person name="Horton D.L."/>
            <person name="Alikhan N.F."/>
            <person name="Baker D."/>
            <person name="Gharbi K."/>
            <person name="Hall N."/>
            <person name="Watson M."/>
            <person name="Adriaenssens E.M."/>
            <person name="Foster-Nyarko E."/>
            <person name="Jarju S."/>
            <person name="Secka A."/>
            <person name="Antonio M."/>
            <person name="Oren A."/>
            <person name="Chaudhuri R.R."/>
            <person name="La Ragione R."/>
            <person name="Hildebrand F."/>
            <person name="Pallen M.J."/>
        </authorList>
    </citation>
    <scope>NUCLEOTIDE SEQUENCE</scope>
    <source>
        <strain evidence="6">10532</strain>
    </source>
</reference>
<evidence type="ECO:0000259" key="5">
    <source>
        <dbReference type="PROSITE" id="PS50045"/>
    </source>
</evidence>
<evidence type="ECO:0000256" key="4">
    <source>
        <dbReference type="ARBA" id="ARBA00023163"/>
    </source>
</evidence>
<dbReference type="Pfam" id="PF25601">
    <property type="entry name" value="AAA_lid_14"/>
    <property type="match status" value="1"/>
</dbReference>
<dbReference type="PROSITE" id="PS00675">
    <property type="entry name" value="SIGMA54_INTERACT_1"/>
    <property type="match status" value="1"/>
</dbReference>
<reference evidence="6" key="1">
    <citation type="submission" date="2020-10" db="EMBL/GenBank/DDBJ databases">
        <authorList>
            <person name="Gilroy R."/>
        </authorList>
    </citation>
    <scope>NUCLEOTIDE SEQUENCE</scope>
    <source>
        <strain evidence="6">10532</strain>
    </source>
</reference>
<evidence type="ECO:0000313" key="7">
    <source>
        <dbReference type="Proteomes" id="UP000823638"/>
    </source>
</evidence>
<dbReference type="FunFam" id="3.40.50.300:FF:000006">
    <property type="entry name" value="DNA-binding transcriptional regulator NtrC"/>
    <property type="match status" value="1"/>
</dbReference>
<dbReference type="InterPro" id="IPR025662">
    <property type="entry name" value="Sigma_54_int_dom_ATP-bd_1"/>
</dbReference>
<dbReference type="InterPro" id="IPR027417">
    <property type="entry name" value="P-loop_NTPase"/>
</dbReference>
<keyword evidence="4" id="KW-0804">Transcription</keyword>
<dbReference type="PROSITE" id="PS50045">
    <property type="entry name" value="SIGMA54_INTERACT_4"/>
    <property type="match status" value="1"/>
</dbReference>
<dbReference type="CDD" id="cd00009">
    <property type="entry name" value="AAA"/>
    <property type="match status" value="1"/>
</dbReference>
<dbReference type="Gene3D" id="1.10.8.60">
    <property type="match status" value="1"/>
</dbReference>
<dbReference type="InterPro" id="IPR002078">
    <property type="entry name" value="Sigma_54_int"/>
</dbReference>
<evidence type="ECO:0000313" key="6">
    <source>
        <dbReference type="EMBL" id="MBO8458143.1"/>
    </source>
</evidence>
<dbReference type="EMBL" id="JADIMM010000090">
    <property type="protein sequence ID" value="MBO8458143.1"/>
    <property type="molecule type" value="Genomic_DNA"/>
</dbReference>
<keyword evidence="2" id="KW-0067">ATP-binding</keyword>
<dbReference type="PANTHER" id="PTHR32071">
    <property type="entry name" value="TRANSCRIPTIONAL REGULATORY PROTEIN"/>
    <property type="match status" value="1"/>
</dbReference>
<dbReference type="InterPro" id="IPR058031">
    <property type="entry name" value="AAA_lid_NorR"/>
</dbReference>
<dbReference type="Proteomes" id="UP000823638">
    <property type="component" value="Unassembled WGS sequence"/>
</dbReference>
<dbReference type="Pfam" id="PF00158">
    <property type="entry name" value="Sigma54_activat"/>
    <property type="match status" value="1"/>
</dbReference>
<name>A0A9D9HQT5_9SPIR</name>
<dbReference type="InterPro" id="IPR025944">
    <property type="entry name" value="Sigma_54_int_dom_CS"/>
</dbReference>
<dbReference type="SMART" id="SM00382">
    <property type="entry name" value="AAA"/>
    <property type="match status" value="1"/>
</dbReference>